<feature type="transmembrane region" description="Helical" evidence="1">
    <location>
        <begin position="24"/>
        <end position="44"/>
    </location>
</feature>
<evidence type="ECO:0000256" key="1">
    <source>
        <dbReference type="SAM" id="Phobius"/>
    </source>
</evidence>
<dbReference type="EMBL" id="CP003346">
    <property type="protein sequence ID" value="AGA79622.1"/>
    <property type="molecule type" value="Genomic_DNA"/>
</dbReference>
<proteinExistence type="predicted"/>
<keyword evidence="1" id="KW-0472">Membrane</keyword>
<keyword evidence="1" id="KW-0812">Transmembrane</keyword>
<dbReference type="HOGENOM" id="CLU_3152172_0_0_10"/>
<protein>
    <submittedName>
        <fullName evidence="2">Uncharacterized protein</fullName>
    </submittedName>
</protein>
<accession>L0G270</accession>
<dbReference type="KEGG" id="evi:Echvi_3402"/>
<keyword evidence="1" id="KW-1133">Transmembrane helix</keyword>
<dbReference type="Proteomes" id="UP000010796">
    <property type="component" value="Chromosome"/>
</dbReference>
<reference evidence="3" key="1">
    <citation type="submission" date="2012-02" db="EMBL/GenBank/DDBJ databases">
        <title>The complete genome of Echinicola vietnamensis DSM 17526.</title>
        <authorList>
            <person name="Lucas S."/>
            <person name="Copeland A."/>
            <person name="Lapidus A."/>
            <person name="Glavina del Rio T."/>
            <person name="Dalin E."/>
            <person name="Tice H."/>
            <person name="Bruce D."/>
            <person name="Goodwin L."/>
            <person name="Pitluck S."/>
            <person name="Peters L."/>
            <person name="Ovchinnikova G."/>
            <person name="Teshima H."/>
            <person name="Kyrpides N."/>
            <person name="Mavromatis K."/>
            <person name="Ivanova N."/>
            <person name="Brettin T."/>
            <person name="Detter J.C."/>
            <person name="Han C."/>
            <person name="Larimer F."/>
            <person name="Land M."/>
            <person name="Hauser L."/>
            <person name="Markowitz V."/>
            <person name="Cheng J.-F."/>
            <person name="Hugenholtz P."/>
            <person name="Woyke T."/>
            <person name="Wu D."/>
            <person name="Brambilla E."/>
            <person name="Klenk H.-P."/>
            <person name="Eisen J.A."/>
        </authorList>
    </citation>
    <scope>NUCLEOTIDE SEQUENCE [LARGE SCALE GENOMIC DNA]</scope>
    <source>
        <strain evidence="3">DSM 17526 / LMG 23754 / KMM 6221</strain>
    </source>
</reference>
<name>L0G270_ECHVK</name>
<organism evidence="2 3">
    <name type="scientific">Echinicola vietnamensis (strain DSM 17526 / LMG 23754 / KMM 6221)</name>
    <dbReference type="NCBI Taxonomy" id="926556"/>
    <lineage>
        <taxon>Bacteria</taxon>
        <taxon>Pseudomonadati</taxon>
        <taxon>Bacteroidota</taxon>
        <taxon>Cytophagia</taxon>
        <taxon>Cytophagales</taxon>
        <taxon>Cyclobacteriaceae</taxon>
        <taxon>Echinicola</taxon>
    </lineage>
</organism>
<keyword evidence="3" id="KW-1185">Reference proteome</keyword>
<evidence type="ECO:0000313" key="3">
    <source>
        <dbReference type="Proteomes" id="UP000010796"/>
    </source>
</evidence>
<gene>
    <name evidence="2" type="ordered locus">Echvi_3402</name>
</gene>
<dbReference type="AlphaFoldDB" id="L0G270"/>
<sequence length="48" mass="5876">MINNYITSFFNYIKIHSTTNHNNYYIIQISIQCLQTPILMYFIYSKTY</sequence>
<evidence type="ECO:0000313" key="2">
    <source>
        <dbReference type="EMBL" id="AGA79622.1"/>
    </source>
</evidence>
<dbReference type="STRING" id="926556.Echvi_3402"/>